<dbReference type="InterPro" id="IPR003165">
    <property type="entry name" value="Piwi"/>
</dbReference>
<dbReference type="Pfam" id="PF02171">
    <property type="entry name" value="Piwi"/>
    <property type="match status" value="1"/>
</dbReference>
<evidence type="ECO:0000259" key="1">
    <source>
        <dbReference type="Pfam" id="PF02171"/>
    </source>
</evidence>
<proteinExistence type="predicted"/>
<dbReference type="PANTHER" id="PTHR22891">
    <property type="entry name" value="EUKARYOTIC TRANSLATION INITIATION FACTOR 2C"/>
    <property type="match status" value="1"/>
</dbReference>
<dbReference type="AlphaFoldDB" id="A0A0B1S166"/>
<dbReference type="EMBL" id="KN610966">
    <property type="protein sequence ID" value="KHJ77232.1"/>
    <property type="molecule type" value="Genomic_DNA"/>
</dbReference>
<evidence type="ECO:0000313" key="2">
    <source>
        <dbReference type="EMBL" id="KHJ77232.1"/>
    </source>
</evidence>
<dbReference type="Gene3D" id="3.30.420.10">
    <property type="entry name" value="Ribonuclease H-like superfamily/Ribonuclease H"/>
    <property type="match status" value="1"/>
</dbReference>
<name>A0A0B1S166_OESDE</name>
<sequence length="93" mass="10310">MLPTSLPPPNSGRYKAQELNVPSGTCADTGIVNPQYREFIMASQHANIGTSKPSRYTIVYEDEPQLSKDDIEHITHFLCHGHQFHALACGDSQ</sequence>
<gene>
    <name evidence="2" type="ORF">OESDEN_23148</name>
</gene>
<dbReference type="OrthoDB" id="5812648at2759"/>
<keyword evidence="3" id="KW-1185">Reference proteome</keyword>
<dbReference type="Proteomes" id="UP000053660">
    <property type="component" value="Unassembled WGS sequence"/>
</dbReference>
<accession>A0A0B1S166</accession>
<feature type="domain" description="Piwi" evidence="1">
    <location>
        <begin position="17"/>
        <end position="83"/>
    </location>
</feature>
<evidence type="ECO:0000313" key="3">
    <source>
        <dbReference type="Proteomes" id="UP000053660"/>
    </source>
</evidence>
<dbReference type="InterPro" id="IPR012337">
    <property type="entry name" value="RNaseH-like_sf"/>
</dbReference>
<dbReference type="InterPro" id="IPR036397">
    <property type="entry name" value="RNaseH_sf"/>
</dbReference>
<protein>
    <recommendedName>
        <fullName evidence="1">Piwi domain-containing protein</fullName>
    </recommendedName>
</protein>
<dbReference type="GO" id="GO:0003676">
    <property type="term" value="F:nucleic acid binding"/>
    <property type="evidence" value="ECO:0007669"/>
    <property type="project" value="InterPro"/>
</dbReference>
<organism evidence="2 3">
    <name type="scientific">Oesophagostomum dentatum</name>
    <name type="common">Nodular worm</name>
    <dbReference type="NCBI Taxonomy" id="61180"/>
    <lineage>
        <taxon>Eukaryota</taxon>
        <taxon>Metazoa</taxon>
        <taxon>Ecdysozoa</taxon>
        <taxon>Nematoda</taxon>
        <taxon>Chromadorea</taxon>
        <taxon>Rhabditida</taxon>
        <taxon>Rhabditina</taxon>
        <taxon>Rhabditomorpha</taxon>
        <taxon>Strongyloidea</taxon>
        <taxon>Strongylidae</taxon>
        <taxon>Oesophagostomum</taxon>
    </lineage>
</organism>
<reference evidence="2 3" key="1">
    <citation type="submission" date="2014-03" db="EMBL/GenBank/DDBJ databases">
        <title>Draft genome of the hookworm Oesophagostomum dentatum.</title>
        <authorList>
            <person name="Mitreva M."/>
        </authorList>
    </citation>
    <scope>NUCLEOTIDE SEQUENCE [LARGE SCALE GENOMIC DNA]</scope>
    <source>
        <strain evidence="2 3">OD-Hann</strain>
    </source>
</reference>
<dbReference type="SUPFAM" id="SSF53098">
    <property type="entry name" value="Ribonuclease H-like"/>
    <property type="match status" value="1"/>
</dbReference>